<reference evidence="2 3" key="1">
    <citation type="submission" date="2007-08" db="EMBL/GenBank/DDBJ databases">
        <title>Complete sequence of Thermotoga lettingae TMO.</title>
        <authorList>
            <consortium name="US DOE Joint Genome Institute"/>
            <person name="Copeland A."/>
            <person name="Lucas S."/>
            <person name="Lapidus A."/>
            <person name="Barry K."/>
            <person name="Glavina del Rio T."/>
            <person name="Dalin E."/>
            <person name="Tice H."/>
            <person name="Pitluck S."/>
            <person name="Foster B."/>
            <person name="Bruce D."/>
            <person name="Schmutz J."/>
            <person name="Larimer F."/>
            <person name="Land M."/>
            <person name="Hauser L."/>
            <person name="Kyrpides N."/>
            <person name="Mikhailova N."/>
            <person name="Nelson K."/>
            <person name="Gogarten J.P."/>
            <person name="Noll K."/>
            <person name="Richardson P."/>
        </authorList>
    </citation>
    <scope>NUCLEOTIDE SEQUENCE [LARGE SCALE GENOMIC DNA]</scope>
    <source>
        <strain evidence="3">ATCC BAA-301 / DSM 14385 / NBRC 107922 / TMO</strain>
    </source>
</reference>
<keyword evidence="3" id="KW-1185">Reference proteome</keyword>
<dbReference type="SUPFAM" id="SSF53067">
    <property type="entry name" value="Actin-like ATPase domain"/>
    <property type="match status" value="1"/>
</dbReference>
<organism evidence="2 3">
    <name type="scientific">Pseudothermotoga lettingae (strain ATCC BAA-301 / DSM 14385 / NBRC 107922 / TMO)</name>
    <name type="common">Thermotoga lettingae</name>
    <dbReference type="NCBI Taxonomy" id="416591"/>
    <lineage>
        <taxon>Bacteria</taxon>
        <taxon>Thermotogati</taxon>
        <taxon>Thermotogota</taxon>
        <taxon>Thermotogae</taxon>
        <taxon>Thermotogales</taxon>
        <taxon>Thermotogaceae</taxon>
        <taxon>Pseudothermotoga</taxon>
    </lineage>
</organism>
<reference evidence="2 3" key="2">
    <citation type="journal article" date="2009" name="Proc. Natl. Acad. Sci. U.S.A.">
        <title>On the chimeric nature, thermophilic origin, and phylogenetic placement of the Thermotogales.</title>
        <authorList>
            <person name="Zhaxybayeva O."/>
            <person name="Swithers K.S."/>
            <person name="Lapierre P."/>
            <person name="Fournier G.P."/>
            <person name="Bickhart D.M."/>
            <person name="DeBoy R.T."/>
            <person name="Nelson K.E."/>
            <person name="Nesbo C.L."/>
            <person name="Doolittle W.F."/>
            <person name="Gogarten J.P."/>
            <person name="Noll K.M."/>
        </authorList>
    </citation>
    <scope>NUCLEOTIDE SEQUENCE [LARGE SCALE GENOMIC DNA]</scope>
    <source>
        <strain evidence="3">ATCC BAA-301 / DSM 14385 / NBRC 107922 / TMO</strain>
    </source>
</reference>
<protein>
    <submittedName>
        <fullName evidence="2">ROK family protein</fullName>
    </submittedName>
</protein>
<dbReference type="OrthoDB" id="9796533at2"/>
<dbReference type="SUPFAM" id="SSF46785">
    <property type="entry name" value="Winged helix' DNA-binding domain"/>
    <property type="match status" value="1"/>
</dbReference>
<evidence type="ECO:0000313" key="2">
    <source>
        <dbReference type="EMBL" id="ABV34394.1"/>
    </source>
</evidence>
<dbReference type="Pfam" id="PF13412">
    <property type="entry name" value="HTH_24"/>
    <property type="match status" value="1"/>
</dbReference>
<dbReference type="PANTHER" id="PTHR18964:SF149">
    <property type="entry name" value="BIFUNCTIONAL UDP-N-ACETYLGLUCOSAMINE 2-EPIMERASE_N-ACETYLMANNOSAMINE KINASE"/>
    <property type="match status" value="1"/>
</dbReference>
<name>A8F8B0_PSELT</name>
<dbReference type="Pfam" id="PF00480">
    <property type="entry name" value="ROK"/>
    <property type="match status" value="1"/>
</dbReference>
<dbReference type="Gene3D" id="1.10.10.10">
    <property type="entry name" value="Winged helix-like DNA-binding domain superfamily/Winged helix DNA-binding domain"/>
    <property type="match status" value="1"/>
</dbReference>
<dbReference type="Proteomes" id="UP000002016">
    <property type="component" value="Chromosome"/>
</dbReference>
<dbReference type="InterPro" id="IPR043129">
    <property type="entry name" value="ATPase_NBD"/>
</dbReference>
<comment type="similarity">
    <text evidence="1">Belongs to the ROK (NagC/XylR) family.</text>
</comment>
<dbReference type="EMBL" id="CP000812">
    <property type="protein sequence ID" value="ABV34394.1"/>
    <property type="molecule type" value="Genomic_DNA"/>
</dbReference>
<dbReference type="KEGG" id="tle:Tlet_1840"/>
<dbReference type="STRING" id="416591.Tlet_1840"/>
<dbReference type="PANTHER" id="PTHR18964">
    <property type="entry name" value="ROK (REPRESSOR, ORF, KINASE) FAMILY"/>
    <property type="match status" value="1"/>
</dbReference>
<dbReference type="InterPro" id="IPR000600">
    <property type="entry name" value="ROK"/>
</dbReference>
<proteinExistence type="inferred from homology"/>
<dbReference type="Gene3D" id="3.30.420.40">
    <property type="match status" value="2"/>
</dbReference>
<accession>A8F8B0</accession>
<dbReference type="eggNOG" id="COG1940">
    <property type="taxonomic scope" value="Bacteria"/>
</dbReference>
<dbReference type="AlphaFoldDB" id="A8F8B0"/>
<evidence type="ECO:0000256" key="1">
    <source>
        <dbReference type="ARBA" id="ARBA00006479"/>
    </source>
</evidence>
<gene>
    <name evidence="2" type="ordered locus">Tlet_1840</name>
</gene>
<dbReference type="eggNOG" id="COG0640">
    <property type="taxonomic scope" value="Bacteria"/>
</dbReference>
<dbReference type="InterPro" id="IPR036390">
    <property type="entry name" value="WH_DNA-bd_sf"/>
</dbReference>
<dbReference type="RefSeq" id="WP_012003870.1">
    <property type="nucleotide sequence ID" value="NC_009828.1"/>
</dbReference>
<dbReference type="InterPro" id="IPR036388">
    <property type="entry name" value="WH-like_DNA-bd_sf"/>
</dbReference>
<dbReference type="HOGENOM" id="CLU_036604_13_5_0"/>
<evidence type="ECO:0000313" key="3">
    <source>
        <dbReference type="Proteomes" id="UP000002016"/>
    </source>
</evidence>
<sequence>MPAPAVRKKNKKDVLLSIFEHDGISRASVAKITNLALSTLSYIIRELEEEGFLESEELLQGRGRPARVLKINPGSWFTAGIKVGREEVRGTLFDARMIPIRNHSIKILSEIRNNDGYTEAIKEVVEKLRCNQLLGIGVCSSGIVEDSRIVVSHLMNVRNLDIKELLVKKLGIKRFILMNDVDALCYSVSKAVKEDFLVVTYGTGIGASAWAKGQTRHFEIGHTIISSEGKCYCGQTGCLEYHASEYAVLKRFCGEKINFEDFARNEEEKYRSQIEQIRTIASRDFMSVKAFYNDPLRKLATVVGNLMMVLKPARVVFLGEGMVNRKMIDIIEDYVIQNFNKEFINDATFTLGKADWEHGVASAVVHKFIADIIK</sequence>